<protein>
    <submittedName>
        <fullName evidence="2">Uncharacterized protein</fullName>
    </submittedName>
</protein>
<feature type="chain" id="PRO_5027788573" evidence="1">
    <location>
        <begin position="18"/>
        <end position="208"/>
    </location>
</feature>
<accession>A0A7C2SF54</accession>
<evidence type="ECO:0000256" key="1">
    <source>
        <dbReference type="SAM" id="SignalP"/>
    </source>
</evidence>
<comment type="caution">
    <text evidence="2">The sequence shown here is derived from an EMBL/GenBank/DDBJ whole genome shotgun (WGS) entry which is preliminary data.</text>
</comment>
<reference evidence="2" key="1">
    <citation type="journal article" date="2020" name="mSystems">
        <title>Genome- and Community-Level Interaction Insights into Carbon Utilization and Element Cycling Functions of Hydrothermarchaeota in Hydrothermal Sediment.</title>
        <authorList>
            <person name="Zhou Z."/>
            <person name="Liu Y."/>
            <person name="Xu W."/>
            <person name="Pan J."/>
            <person name="Luo Z.H."/>
            <person name="Li M."/>
        </authorList>
    </citation>
    <scope>NUCLEOTIDE SEQUENCE [LARGE SCALE GENOMIC DNA]</scope>
    <source>
        <strain evidence="2">SpSt-299</strain>
    </source>
</reference>
<organism evidence="2">
    <name type="scientific">Thermoanaerobaculum aquaticum</name>
    <dbReference type="NCBI Taxonomy" id="1312852"/>
    <lineage>
        <taxon>Bacteria</taxon>
        <taxon>Pseudomonadati</taxon>
        <taxon>Acidobacteriota</taxon>
        <taxon>Thermoanaerobaculia</taxon>
        <taxon>Thermoanaerobaculales</taxon>
        <taxon>Thermoanaerobaculaceae</taxon>
        <taxon>Thermoanaerobaculum</taxon>
    </lineage>
</organism>
<feature type="signal peptide" evidence="1">
    <location>
        <begin position="1"/>
        <end position="17"/>
    </location>
</feature>
<dbReference type="AlphaFoldDB" id="A0A7C2SF54"/>
<evidence type="ECO:0000313" key="2">
    <source>
        <dbReference type="EMBL" id="HET46714.1"/>
    </source>
</evidence>
<keyword evidence="1" id="KW-0732">Signal</keyword>
<proteinExistence type="predicted"/>
<sequence>MFVVFCLALLLSPEVTAAGQDRLERRGGHWYWPGAVPAGTVVAVAAWADVEGLLAYVNVKHEVLKGGSGRREIAWAPADRFPDEGFYAMVDVASGLLATGGWELGTSTGLEVQVAGRSSELRISGGPSSPSYLVVLVARPGRGVWALVSPDGSKYDRDGTENGEQWLSAFDFAPLGESQGLETFEPGDHIVVAELRSGAVIRTTVSGR</sequence>
<dbReference type="EMBL" id="DSMR01000062">
    <property type="protein sequence ID" value="HET46714.1"/>
    <property type="molecule type" value="Genomic_DNA"/>
</dbReference>
<gene>
    <name evidence="2" type="ORF">ENQ31_00905</name>
</gene>
<name>A0A7C2SF54_9BACT</name>